<accession>A0A1W1ZXD6</accession>
<evidence type="ECO:0000313" key="1">
    <source>
        <dbReference type="EMBL" id="SMC53077.1"/>
    </source>
</evidence>
<evidence type="ECO:0000313" key="2">
    <source>
        <dbReference type="Proteomes" id="UP000192330"/>
    </source>
</evidence>
<dbReference type="OrthoDB" id="7772846at2"/>
<dbReference type="RefSeq" id="WP_084350525.1">
    <property type="nucleotide sequence ID" value="NZ_FWYD01000002.1"/>
</dbReference>
<protein>
    <submittedName>
        <fullName evidence="1">Uncharacterized protein</fullName>
    </submittedName>
</protein>
<dbReference type="EMBL" id="FWYD01000002">
    <property type="protein sequence ID" value="SMC53077.1"/>
    <property type="molecule type" value="Genomic_DNA"/>
</dbReference>
<keyword evidence="2" id="KW-1185">Reference proteome</keyword>
<reference evidence="1 2" key="1">
    <citation type="submission" date="2017-04" db="EMBL/GenBank/DDBJ databases">
        <authorList>
            <person name="Afonso C.L."/>
            <person name="Miller P.J."/>
            <person name="Scott M.A."/>
            <person name="Spackman E."/>
            <person name="Goraichik I."/>
            <person name="Dimitrov K.M."/>
            <person name="Suarez D.L."/>
            <person name="Swayne D.E."/>
        </authorList>
    </citation>
    <scope>NUCLEOTIDE SEQUENCE [LARGE SCALE GENOMIC DNA]</scope>
    <source>
        <strain evidence="1 2">CGMCC 1.12644</strain>
    </source>
</reference>
<dbReference type="STRING" id="1387277.SAMN06295998_102224"/>
<dbReference type="AlphaFoldDB" id="A0A1W1ZXD6"/>
<proteinExistence type="predicted"/>
<organism evidence="1 2">
    <name type="scientific">Primorskyibacter flagellatus</name>
    <dbReference type="NCBI Taxonomy" id="1387277"/>
    <lineage>
        <taxon>Bacteria</taxon>
        <taxon>Pseudomonadati</taxon>
        <taxon>Pseudomonadota</taxon>
        <taxon>Alphaproteobacteria</taxon>
        <taxon>Rhodobacterales</taxon>
        <taxon>Roseobacteraceae</taxon>
        <taxon>Primorskyibacter</taxon>
    </lineage>
</organism>
<sequence length="125" mass="13814">MSDYHIAKRRFVEGVWEGIVTRKRADSPAPRVEVTHQGRALPEVKLTESPDGGHWDLTVPVPANMLGDGAQVFLINDAASGDLLDSFAIIAGEVLADDLHAELQLLRDELDMLKRAFRRHCLDTG</sequence>
<gene>
    <name evidence="1" type="ORF">SAMN06295998_102224</name>
</gene>
<name>A0A1W1ZXD6_9RHOB</name>
<dbReference type="Proteomes" id="UP000192330">
    <property type="component" value="Unassembled WGS sequence"/>
</dbReference>